<keyword evidence="7 10" id="KW-1133">Transmembrane helix</keyword>
<dbReference type="EMBL" id="CP121694">
    <property type="protein sequence ID" value="WRO20700.1"/>
    <property type="molecule type" value="Genomic_DNA"/>
</dbReference>
<feature type="transmembrane region" description="Helical" evidence="10">
    <location>
        <begin position="427"/>
        <end position="445"/>
    </location>
</feature>
<dbReference type="GO" id="GO:0005886">
    <property type="term" value="C:plasma membrane"/>
    <property type="evidence" value="ECO:0007669"/>
    <property type="project" value="UniProtKB-SubCell"/>
</dbReference>
<dbReference type="GO" id="GO:0017004">
    <property type="term" value="P:cytochrome complex assembly"/>
    <property type="evidence" value="ECO:0007669"/>
    <property type="project" value="UniProtKB-KW"/>
</dbReference>
<keyword evidence="13" id="KW-0456">Lyase</keyword>
<keyword evidence="4" id="KW-0997">Cell inner membrane</keyword>
<organism evidence="13 14">
    <name type="scientific">Metallumcola ferriviriculae</name>
    <dbReference type="NCBI Taxonomy" id="3039180"/>
    <lineage>
        <taxon>Bacteria</taxon>
        <taxon>Bacillati</taxon>
        <taxon>Bacillota</taxon>
        <taxon>Clostridia</taxon>
        <taxon>Neomoorellales</taxon>
        <taxon>Desulfitibacteraceae</taxon>
        <taxon>Metallumcola</taxon>
    </lineage>
</organism>
<evidence type="ECO:0000313" key="13">
    <source>
        <dbReference type="EMBL" id="WRO20700.1"/>
    </source>
</evidence>
<dbReference type="GO" id="GO:0015232">
    <property type="term" value="F:heme transmembrane transporter activity"/>
    <property type="evidence" value="ECO:0007669"/>
    <property type="project" value="InterPro"/>
</dbReference>
<dbReference type="PANTHER" id="PTHR43653">
    <property type="entry name" value="CYTOCHROME C ASSEMBLY PROTEIN-RELATED"/>
    <property type="match status" value="1"/>
</dbReference>
<evidence type="ECO:0000256" key="10">
    <source>
        <dbReference type="SAM" id="Phobius"/>
    </source>
</evidence>
<sequence>MADIGYLALVIAVAIGVYSLAAFIISIVTDNEKLKASAKGGVAAIGLLTTAASFILIYLLLVGDFSVKYVFEYTSTNLPLFYKLSAFWAGNAGSLLLWSWVLAIYTTIVTFSKKHEQDEKIPYVSAILLVINIFFLLVMTLNSSPFERIPSGVAVPMDGQGLNPMLQNPGMVFHPVTLYLGYVGFAVPYAFAMAALLTKKVDDSWIKVTRRWTIIAWMFLSLGNLYGAQWAYVELGWGGFWAWDPVENASFIPWLTGTAFLHSVMIQERKDMLKIWNMSLIIITFILTLFGTFLVRSGVLQSVHAFSNSGLGTWFLAFMCLAAVVSLYLLVDRINLLKQGNKFESYISKESSFLVNNLLLVGAAFATFWGTIFPLISEAVRGVRVTVSVPFFNQVNGPILLATIFVMGVCPLIAWQRASLKNIANSFLWPLILSVLIGVGLYLYLPGHELYGALAFLVATFVMLTILQEFYRGVRVRRRMTEEGFLTAFGRLMTRNRRRYGGYTIHLGIILISLAIIGSGAYKQEVTKQVSVGETITIDDYAITFNGLRQRQEGENDVVYAEMPVMKDGQVIGTITPEKVFYATWEQPSTEVAIKGTLVEDLYVILATWENSGQTATFKVHVNPLMSWMWIGGYILVLGTIFAVWPGKGSQLGPKYTQ</sequence>
<evidence type="ECO:0000259" key="11">
    <source>
        <dbReference type="Pfam" id="PF01578"/>
    </source>
</evidence>
<dbReference type="InterPro" id="IPR003568">
    <property type="entry name" value="Cyt_c_biogenesis_CcmF"/>
</dbReference>
<dbReference type="InterPro" id="IPR032523">
    <property type="entry name" value="CcmF_C"/>
</dbReference>
<feature type="transmembrane region" description="Helical" evidence="10">
    <location>
        <begin position="627"/>
        <end position="645"/>
    </location>
</feature>
<protein>
    <submittedName>
        <fullName evidence="13">Heme lyase CcmF/NrfE family subunit</fullName>
    </submittedName>
</protein>
<feature type="transmembrane region" description="Helical" evidence="10">
    <location>
        <begin position="121"/>
        <end position="141"/>
    </location>
</feature>
<reference evidence="13 14" key="1">
    <citation type="submission" date="2023-04" db="EMBL/GenBank/DDBJ databases">
        <authorList>
            <person name="Hsu D."/>
        </authorList>
    </citation>
    <scope>NUCLEOTIDE SEQUENCE [LARGE SCALE GENOMIC DNA]</scope>
    <source>
        <strain evidence="13 14">MK1</strain>
    </source>
</reference>
<gene>
    <name evidence="13" type="ORF">MFMK1_000489</name>
</gene>
<dbReference type="Proteomes" id="UP001329915">
    <property type="component" value="Chromosome"/>
</dbReference>
<keyword evidence="3" id="KW-1003">Cell membrane</keyword>
<evidence type="ECO:0000256" key="8">
    <source>
        <dbReference type="ARBA" id="ARBA00023136"/>
    </source>
</evidence>
<dbReference type="GO" id="GO:0020037">
    <property type="term" value="F:heme binding"/>
    <property type="evidence" value="ECO:0007669"/>
    <property type="project" value="InterPro"/>
</dbReference>
<feature type="transmembrane region" description="Helical" evidence="10">
    <location>
        <begin position="81"/>
        <end position="109"/>
    </location>
</feature>
<evidence type="ECO:0000256" key="5">
    <source>
        <dbReference type="ARBA" id="ARBA00022692"/>
    </source>
</evidence>
<dbReference type="GO" id="GO:0016829">
    <property type="term" value="F:lyase activity"/>
    <property type="evidence" value="ECO:0007669"/>
    <property type="project" value="UniProtKB-KW"/>
</dbReference>
<feature type="transmembrane region" description="Helical" evidence="10">
    <location>
        <begin position="352"/>
        <end position="376"/>
    </location>
</feature>
<keyword evidence="6" id="KW-0201">Cytochrome c-type biogenesis</keyword>
<evidence type="ECO:0000313" key="14">
    <source>
        <dbReference type="Proteomes" id="UP001329915"/>
    </source>
</evidence>
<comment type="function">
    <text evidence="9">Required for the biogenesis of c-type cytochromes. Possible subunit of a heme lyase.</text>
</comment>
<dbReference type="Pfam" id="PF01578">
    <property type="entry name" value="Cytochrom_C_asm"/>
    <property type="match status" value="1"/>
</dbReference>
<evidence type="ECO:0000256" key="9">
    <source>
        <dbReference type="ARBA" id="ARBA00037230"/>
    </source>
</evidence>
<keyword evidence="5 10" id="KW-0812">Transmembrane</keyword>
<evidence type="ECO:0000256" key="2">
    <source>
        <dbReference type="ARBA" id="ARBA00009186"/>
    </source>
</evidence>
<feature type="transmembrane region" description="Helical" evidence="10">
    <location>
        <begin position="311"/>
        <end position="331"/>
    </location>
</feature>
<keyword evidence="8 10" id="KW-0472">Membrane</keyword>
<evidence type="ECO:0000256" key="3">
    <source>
        <dbReference type="ARBA" id="ARBA00022475"/>
    </source>
</evidence>
<feature type="transmembrane region" description="Helical" evidence="10">
    <location>
        <begin position="40"/>
        <end position="61"/>
    </location>
</feature>
<comment type="subcellular location">
    <subcellularLocation>
        <location evidence="1">Cell inner membrane</location>
        <topology evidence="1">Multi-pass membrane protein</topology>
    </subcellularLocation>
</comment>
<feature type="domain" description="Cytochrome c assembly protein" evidence="11">
    <location>
        <begin position="88"/>
        <end position="297"/>
    </location>
</feature>
<proteinExistence type="inferred from homology"/>
<evidence type="ECO:0000256" key="1">
    <source>
        <dbReference type="ARBA" id="ARBA00004429"/>
    </source>
</evidence>
<comment type="similarity">
    <text evidence="2">Belongs to the CcmF/CycK/Ccl1/NrfE/CcsA family.</text>
</comment>
<feature type="transmembrane region" description="Helical" evidence="10">
    <location>
        <begin position="278"/>
        <end position="299"/>
    </location>
</feature>
<feature type="transmembrane region" description="Helical" evidence="10">
    <location>
        <begin position="451"/>
        <end position="471"/>
    </location>
</feature>
<dbReference type="KEGG" id="dbc:MFMK1_000489"/>
<dbReference type="PANTHER" id="PTHR43653:SF1">
    <property type="entry name" value="CYTOCHROME C-TYPE BIOGENESIS PROTEIN CCMF"/>
    <property type="match status" value="1"/>
</dbReference>
<feature type="transmembrane region" description="Helical" evidence="10">
    <location>
        <begin position="396"/>
        <end position="415"/>
    </location>
</feature>
<evidence type="ECO:0000256" key="6">
    <source>
        <dbReference type="ARBA" id="ARBA00022748"/>
    </source>
</evidence>
<feature type="transmembrane region" description="Helical" evidence="10">
    <location>
        <begin position="6"/>
        <end position="28"/>
    </location>
</feature>
<feature type="transmembrane region" description="Helical" evidence="10">
    <location>
        <begin position="176"/>
        <end position="197"/>
    </location>
</feature>
<accession>A0AAU0UK79</accession>
<dbReference type="Pfam" id="PF16327">
    <property type="entry name" value="CcmF_C"/>
    <property type="match status" value="1"/>
</dbReference>
<dbReference type="RefSeq" id="WP_366923586.1">
    <property type="nucleotide sequence ID" value="NZ_CP121694.1"/>
</dbReference>
<dbReference type="PRINTS" id="PR01410">
    <property type="entry name" value="CCBIOGENESIS"/>
</dbReference>
<feature type="transmembrane region" description="Helical" evidence="10">
    <location>
        <begin position="209"/>
        <end position="228"/>
    </location>
</feature>
<feature type="domain" description="Cytochrome c-type biogenesis protein CcmF C-terminal" evidence="12">
    <location>
        <begin position="316"/>
        <end position="644"/>
    </location>
</feature>
<feature type="transmembrane region" description="Helical" evidence="10">
    <location>
        <begin position="248"/>
        <end position="266"/>
    </location>
</feature>
<dbReference type="InterPro" id="IPR002541">
    <property type="entry name" value="Cyt_c_assembly"/>
</dbReference>
<evidence type="ECO:0000256" key="4">
    <source>
        <dbReference type="ARBA" id="ARBA00022519"/>
    </source>
</evidence>
<dbReference type="PRINTS" id="PR01411">
    <property type="entry name" value="CCMFBIOGNSIS"/>
</dbReference>
<feature type="transmembrane region" description="Helical" evidence="10">
    <location>
        <begin position="500"/>
        <end position="522"/>
    </location>
</feature>
<dbReference type="AlphaFoldDB" id="A0AAU0UK79"/>
<name>A0AAU0UK79_9FIRM</name>
<dbReference type="InterPro" id="IPR003567">
    <property type="entry name" value="Cyt_c_biogenesis"/>
</dbReference>
<evidence type="ECO:0000256" key="7">
    <source>
        <dbReference type="ARBA" id="ARBA00022989"/>
    </source>
</evidence>
<evidence type="ECO:0000259" key="12">
    <source>
        <dbReference type="Pfam" id="PF16327"/>
    </source>
</evidence>
<keyword evidence="14" id="KW-1185">Reference proteome</keyword>